<evidence type="ECO:0000259" key="2">
    <source>
        <dbReference type="Pfam" id="PF00582"/>
    </source>
</evidence>
<accession>A0A7T6Z2U9</accession>
<dbReference type="SUPFAM" id="SSF52402">
    <property type="entry name" value="Adenine nucleotide alpha hydrolases-like"/>
    <property type="match status" value="1"/>
</dbReference>
<gene>
    <name evidence="3" type="ORF">HUG15_06790</name>
</gene>
<dbReference type="AlphaFoldDB" id="A0A7T6Z2U9"/>
<dbReference type="RefSeq" id="WP_200127978.1">
    <property type="nucleotide sequence ID" value="NZ_CP054705.1"/>
</dbReference>
<dbReference type="Pfam" id="PF00582">
    <property type="entry name" value="Usp"/>
    <property type="match status" value="1"/>
</dbReference>
<reference evidence="3 4" key="1">
    <citation type="submission" date="2020-06" db="EMBL/GenBank/DDBJ databases">
        <title>Genomic analysis of Salicibibacter sp. NKC5-3.</title>
        <authorList>
            <person name="Oh Y.J."/>
        </authorList>
    </citation>
    <scope>NUCLEOTIDE SEQUENCE [LARGE SCALE GENOMIC DNA]</scope>
    <source>
        <strain evidence="3 4">NKC5-3</strain>
    </source>
</reference>
<dbReference type="InterPro" id="IPR006015">
    <property type="entry name" value="Universal_stress_UspA"/>
</dbReference>
<dbReference type="PANTHER" id="PTHR46268">
    <property type="entry name" value="STRESS RESPONSE PROTEIN NHAX"/>
    <property type="match status" value="1"/>
</dbReference>
<comment type="similarity">
    <text evidence="1">Belongs to the universal stress protein A family.</text>
</comment>
<keyword evidence="4" id="KW-1185">Reference proteome</keyword>
<dbReference type="PRINTS" id="PR01438">
    <property type="entry name" value="UNVRSLSTRESS"/>
</dbReference>
<feature type="domain" description="UspA" evidence="2">
    <location>
        <begin position="4"/>
        <end position="143"/>
    </location>
</feature>
<dbReference type="CDD" id="cd00293">
    <property type="entry name" value="USP-like"/>
    <property type="match status" value="1"/>
</dbReference>
<evidence type="ECO:0000256" key="1">
    <source>
        <dbReference type="ARBA" id="ARBA00008791"/>
    </source>
</evidence>
<dbReference type="EMBL" id="CP054705">
    <property type="protein sequence ID" value="QQK75326.1"/>
    <property type="molecule type" value="Genomic_DNA"/>
</dbReference>
<name>A0A7T6Z2U9_9BACI</name>
<evidence type="ECO:0000313" key="4">
    <source>
        <dbReference type="Proteomes" id="UP000595823"/>
    </source>
</evidence>
<dbReference type="PANTHER" id="PTHR46268:SF6">
    <property type="entry name" value="UNIVERSAL STRESS PROTEIN UP12"/>
    <property type="match status" value="1"/>
</dbReference>
<protein>
    <submittedName>
        <fullName evidence="3">Universal stress protein</fullName>
    </submittedName>
</protein>
<dbReference type="Proteomes" id="UP000595823">
    <property type="component" value="Chromosome"/>
</dbReference>
<organism evidence="3 4">
    <name type="scientific">Salicibibacter cibarius</name>
    <dbReference type="NCBI Taxonomy" id="2743000"/>
    <lineage>
        <taxon>Bacteria</taxon>
        <taxon>Bacillati</taxon>
        <taxon>Bacillota</taxon>
        <taxon>Bacilli</taxon>
        <taxon>Bacillales</taxon>
        <taxon>Bacillaceae</taxon>
        <taxon>Salicibibacter</taxon>
    </lineage>
</organism>
<proteinExistence type="inferred from homology"/>
<dbReference type="Gene3D" id="3.40.50.620">
    <property type="entry name" value="HUPs"/>
    <property type="match status" value="1"/>
</dbReference>
<dbReference type="InterPro" id="IPR006016">
    <property type="entry name" value="UspA"/>
</dbReference>
<evidence type="ECO:0000313" key="3">
    <source>
        <dbReference type="EMBL" id="QQK75326.1"/>
    </source>
</evidence>
<dbReference type="InterPro" id="IPR014729">
    <property type="entry name" value="Rossmann-like_a/b/a_fold"/>
</dbReference>
<sequence length="153" mass="17038">MSDYKNVLVCVYGEEFSSEETFDQACEFALKEDAKLYITTIVDPKPYASMSRFDKKIVERVKQQAFEQLQAFKQKAEEKGIGEVETILDVGTPKVRIARHIVPNYKIDLIIAGETIGRIAERAITGSISKGIAKRAACDVMIVNNSGEQTTKA</sequence>
<dbReference type="KEGG" id="scia:HUG15_06790"/>